<evidence type="ECO:0000256" key="1">
    <source>
        <dbReference type="SAM" id="SignalP"/>
    </source>
</evidence>
<evidence type="ECO:0000313" key="2">
    <source>
        <dbReference type="EMBL" id="KAF1999648.1"/>
    </source>
</evidence>
<feature type="chain" id="PRO_5025455834" evidence="1">
    <location>
        <begin position="20"/>
        <end position="370"/>
    </location>
</feature>
<reference evidence="2" key="1">
    <citation type="journal article" date="2020" name="Stud. Mycol.">
        <title>101 Dothideomycetes genomes: a test case for predicting lifestyles and emergence of pathogens.</title>
        <authorList>
            <person name="Haridas S."/>
            <person name="Albert R."/>
            <person name="Binder M."/>
            <person name="Bloem J."/>
            <person name="Labutti K."/>
            <person name="Salamov A."/>
            <person name="Andreopoulos B."/>
            <person name="Baker S."/>
            <person name="Barry K."/>
            <person name="Bills G."/>
            <person name="Bluhm B."/>
            <person name="Cannon C."/>
            <person name="Castanera R."/>
            <person name="Culley D."/>
            <person name="Daum C."/>
            <person name="Ezra D."/>
            <person name="Gonzalez J."/>
            <person name="Henrissat B."/>
            <person name="Kuo A."/>
            <person name="Liang C."/>
            <person name="Lipzen A."/>
            <person name="Lutzoni F."/>
            <person name="Magnuson J."/>
            <person name="Mondo S."/>
            <person name="Nolan M."/>
            <person name="Ohm R."/>
            <person name="Pangilinan J."/>
            <person name="Park H.-J."/>
            <person name="Ramirez L."/>
            <person name="Alfaro M."/>
            <person name="Sun H."/>
            <person name="Tritt A."/>
            <person name="Yoshinaga Y."/>
            <person name="Zwiers L.-H."/>
            <person name="Turgeon B."/>
            <person name="Goodwin S."/>
            <person name="Spatafora J."/>
            <person name="Crous P."/>
            <person name="Grigoriev I."/>
        </authorList>
    </citation>
    <scope>NUCLEOTIDE SEQUENCE</scope>
    <source>
        <strain evidence="2">CBS 123094</strain>
    </source>
</reference>
<dbReference type="AlphaFoldDB" id="A0A6A5WEX5"/>
<dbReference type="GO" id="GO:0008237">
    <property type="term" value="F:metallopeptidase activity"/>
    <property type="evidence" value="ECO:0007669"/>
    <property type="project" value="InterPro"/>
</dbReference>
<dbReference type="Gene3D" id="3.40.390.10">
    <property type="entry name" value="Collagenase (Catalytic Domain)"/>
    <property type="match status" value="1"/>
</dbReference>
<evidence type="ECO:0000313" key="3">
    <source>
        <dbReference type="Proteomes" id="UP000799779"/>
    </source>
</evidence>
<gene>
    <name evidence="2" type="ORF">P154DRAFT_576827</name>
</gene>
<sequence length="370" mass="41990">MKVGALFSSTAAVIAIATASNSTTNLPYWYEKHNTPTALDRNRRRWAHIIHDGVGGTRTWPENSDGVSNIQFCFANDESRWELHKMLNQAWDLWTLALGGSFGKESGHRLNFEEYHQVRTEGPNPGTYAFTCFKHNTSKCPTDDDGCFEHKDKLSLDWNSEVPQDILLVRLPNNYPGNLWSTYGYSTELAGNVLEFERTTAVHVVARHVISLVSLVDEHKRLDRDKFVHFNCKALKGYPEVQSVVDKSKDGPTIEELCSNQTLPRQYQEQVSWKDNPFASFNTDEYCKFAQDSRIFTGNYDVKSIMHVDSASNSIDACASTKKREDCTLMRYSGPNQTGEGTSLEFIEANTMPSDNDIQNLKSLYPWKKS</sequence>
<dbReference type="InterPro" id="IPR024079">
    <property type="entry name" value="MetalloPept_cat_dom_sf"/>
</dbReference>
<organism evidence="2 3">
    <name type="scientific">Amniculicola lignicola CBS 123094</name>
    <dbReference type="NCBI Taxonomy" id="1392246"/>
    <lineage>
        <taxon>Eukaryota</taxon>
        <taxon>Fungi</taxon>
        <taxon>Dikarya</taxon>
        <taxon>Ascomycota</taxon>
        <taxon>Pezizomycotina</taxon>
        <taxon>Dothideomycetes</taxon>
        <taxon>Pleosporomycetidae</taxon>
        <taxon>Pleosporales</taxon>
        <taxon>Amniculicolaceae</taxon>
        <taxon>Amniculicola</taxon>
    </lineage>
</organism>
<protein>
    <submittedName>
        <fullName evidence="2">Uncharacterized protein</fullName>
    </submittedName>
</protein>
<keyword evidence="3" id="KW-1185">Reference proteome</keyword>
<dbReference type="Proteomes" id="UP000799779">
    <property type="component" value="Unassembled WGS sequence"/>
</dbReference>
<dbReference type="OrthoDB" id="291007at2759"/>
<accession>A0A6A5WEX5</accession>
<feature type="signal peptide" evidence="1">
    <location>
        <begin position="1"/>
        <end position="19"/>
    </location>
</feature>
<name>A0A6A5WEX5_9PLEO</name>
<keyword evidence="1" id="KW-0732">Signal</keyword>
<proteinExistence type="predicted"/>
<dbReference type="EMBL" id="ML977594">
    <property type="protein sequence ID" value="KAF1999648.1"/>
    <property type="molecule type" value="Genomic_DNA"/>
</dbReference>